<sequence>MKKLFLITTICTLSFASAQTNAFKGSDFENFADFTKSLNNYGLKSYATQDAGNGVGDSAALKISTTTDRNDYVFTANGTETLPATIKDITFMVKGTADKSLSINLYKTDGSSYKFNIGDLKADATIEVADNNNYAGVINTNGKYVKVTLNCASLKDISRDSSSNFFAIKIGKEAPYNLDIDDIKVN</sequence>
<accession>A0A1H5S1D4</accession>
<evidence type="ECO:0000313" key="3">
    <source>
        <dbReference type="Proteomes" id="UP000236738"/>
    </source>
</evidence>
<keyword evidence="1" id="KW-0732">Signal</keyword>
<dbReference type="AlphaFoldDB" id="A0A1H5S1D4"/>
<feature type="chain" id="PRO_5009283536" evidence="1">
    <location>
        <begin position="19"/>
        <end position="186"/>
    </location>
</feature>
<proteinExistence type="predicted"/>
<gene>
    <name evidence="2" type="ORF">SAMN05421847_0018</name>
</gene>
<dbReference type="OrthoDB" id="1492759at2"/>
<feature type="signal peptide" evidence="1">
    <location>
        <begin position="1"/>
        <end position="18"/>
    </location>
</feature>
<reference evidence="3" key="1">
    <citation type="submission" date="2016-10" db="EMBL/GenBank/DDBJ databases">
        <authorList>
            <person name="Varghese N."/>
            <person name="Submissions S."/>
        </authorList>
    </citation>
    <scope>NUCLEOTIDE SEQUENCE [LARGE SCALE GENOMIC DNA]</scope>
    <source>
        <strain evidence="3">DSM 21580</strain>
    </source>
</reference>
<dbReference type="EMBL" id="FNUS01000001">
    <property type="protein sequence ID" value="SEF44422.1"/>
    <property type="molecule type" value="Genomic_DNA"/>
</dbReference>
<evidence type="ECO:0000313" key="2">
    <source>
        <dbReference type="EMBL" id="SEF44422.1"/>
    </source>
</evidence>
<dbReference type="Proteomes" id="UP000236738">
    <property type="component" value="Unassembled WGS sequence"/>
</dbReference>
<dbReference type="RefSeq" id="WP_103912094.1">
    <property type="nucleotide sequence ID" value="NZ_FNUS01000001.1"/>
</dbReference>
<keyword evidence="3" id="KW-1185">Reference proteome</keyword>
<protein>
    <submittedName>
        <fullName evidence="2">Uncharacterized protein</fullName>
    </submittedName>
</protein>
<evidence type="ECO:0000256" key="1">
    <source>
        <dbReference type="SAM" id="SignalP"/>
    </source>
</evidence>
<name>A0A1H5S1D4_9FLAO</name>
<organism evidence="2 3">
    <name type="scientific">Halpernia humi</name>
    <dbReference type="NCBI Taxonomy" id="493375"/>
    <lineage>
        <taxon>Bacteria</taxon>
        <taxon>Pseudomonadati</taxon>
        <taxon>Bacteroidota</taxon>
        <taxon>Flavobacteriia</taxon>
        <taxon>Flavobacteriales</taxon>
        <taxon>Weeksellaceae</taxon>
        <taxon>Chryseobacterium group</taxon>
        <taxon>Halpernia</taxon>
    </lineage>
</organism>